<dbReference type="EMBL" id="JACJVP010000019">
    <property type="protein sequence ID" value="MBB6671258.1"/>
    <property type="molecule type" value="Genomic_DNA"/>
</dbReference>
<dbReference type="Pfam" id="PF01381">
    <property type="entry name" value="HTH_3"/>
    <property type="match status" value="1"/>
</dbReference>
<dbReference type="GO" id="GO:0003677">
    <property type="term" value="F:DNA binding"/>
    <property type="evidence" value="ECO:0007669"/>
    <property type="project" value="InterPro"/>
</dbReference>
<protein>
    <submittedName>
        <fullName evidence="2">Helix-turn-helix transcriptional regulator</fullName>
    </submittedName>
</protein>
<sequence>MNQNEFSSRVGISQATLSELEQDKYKPSLEIIISIVNEFHTDISWIVFGTTSSNNKVIGVNEVNEIESDLLMLFDKLKAVDQDEIIDFIKTKLNHY</sequence>
<dbReference type="AlphaFoldDB" id="A0A7X0VFG4"/>
<dbReference type="CDD" id="cd00093">
    <property type="entry name" value="HTH_XRE"/>
    <property type="match status" value="1"/>
</dbReference>
<gene>
    <name evidence="2" type="ORF">H7C19_11270</name>
</gene>
<dbReference type="InterPro" id="IPR001387">
    <property type="entry name" value="Cro/C1-type_HTH"/>
</dbReference>
<dbReference type="SUPFAM" id="SSF47413">
    <property type="entry name" value="lambda repressor-like DNA-binding domains"/>
    <property type="match status" value="1"/>
</dbReference>
<organism evidence="2 3">
    <name type="scientific">Cohnella nanjingensis</name>
    <dbReference type="NCBI Taxonomy" id="1387779"/>
    <lineage>
        <taxon>Bacteria</taxon>
        <taxon>Bacillati</taxon>
        <taxon>Bacillota</taxon>
        <taxon>Bacilli</taxon>
        <taxon>Bacillales</taxon>
        <taxon>Paenibacillaceae</taxon>
        <taxon>Cohnella</taxon>
    </lineage>
</organism>
<proteinExistence type="predicted"/>
<reference evidence="2 3" key="1">
    <citation type="submission" date="2020-08" db="EMBL/GenBank/DDBJ databases">
        <title>Cohnella phylogeny.</title>
        <authorList>
            <person name="Dunlap C."/>
        </authorList>
    </citation>
    <scope>NUCLEOTIDE SEQUENCE [LARGE SCALE GENOMIC DNA]</scope>
    <source>
        <strain evidence="2 3">DSM 28246</strain>
    </source>
</reference>
<comment type="caution">
    <text evidence="2">The sequence shown here is derived from an EMBL/GenBank/DDBJ whole genome shotgun (WGS) entry which is preliminary data.</text>
</comment>
<dbReference type="Gene3D" id="1.10.260.40">
    <property type="entry name" value="lambda repressor-like DNA-binding domains"/>
    <property type="match status" value="1"/>
</dbReference>
<evidence type="ECO:0000259" key="1">
    <source>
        <dbReference type="PROSITE" id="PS50943"/>
    </source>
</evidence>
<evidence type="ECO:0000313" key="3">
    <source>
        <dbReference type="Proteomes" id="UP000547209"/>
    </source>
</evidence>
<keyword evidence="3" id="KW-1185">Reference proteome</keyword>
<name>A0A7X0VFG4_9BACL</name>
<feature type="domain" description="HTH cro/C1-type" evidence="1">
    <location>
        <begin position="1"/>
        <end position="46"/>
    </location>
</feature>
<dbReference type="Proteomes" id="UP000547209">
    <property type="component" value="Unassembled WGS sequence"/>
</dbReference>
<evidence type="ECO:0000313" key="2">
    <source>
        <dbReference type="EMBL" id="MBB6671258.1"/>
    </source>
</evidence>
<accession>A0A7X0VFG4</accession>
<dbReference type="PROSITE" id="PS50943">
    <property type="entry name" value="HTH_CROC1"/>
    <property type="match status" value="1"/>
</dbReference>
<dbReference type="InterPro" id="IPR010982">
    <property type="entry name" value="Lambda_DNA-bd_dom_sf"/>
</dbReference>